<protein>
    <submittedName>
        <fullName evidence="1">Uncharacterized protein</fullName>
    </submittedName>
</protein>
<organism evidence="1 2">
    <name type="scientific">Fusarium langsethiae</name>
    <dbReference type="NCBI Taxonomy" id="179993"/>
    <lineage>
        <taxon>Eukaryota</taxon>
        <taxon>Fungi</taxon>
        <taxon>Dikarya</taxon>
        <taxon>Ascomycota</taxon>
        <taxon>Pezizomycotina</taxon>
        <taxon>Sordariomycetes</taxon>
        <taxon>Hypocreomycetidae</taxon>
        <taxon>Hypocreales</taxon>
        <taxon>Nectriaceae</taxon>
        <taxon>Fusarium</taxon>
    </lineage>
</organism>
<dbReference type="AlphaFoldDB" id="A0A0M9ETB0"/>
<dbReference type="EMBL" id="JXCE01000192">
    <property type="protein sequence ID" value="KPA39459.1"/>
    <property type="molecule type" value="Genomic_DNA"/>
</dbReference>
<evidence type="ECO:0000313" key="2">
    <source>
        <dbReference type="Proteomes" id="UP000037904"/>
    </source>
</evidence>
<sequence>MTYELTQEQGISIYPPLIPIVPFMSSDSVPQPNLDHATGYPVSHYQDTAQIAYGSGLSTTGNTILGYSSVPECAPNLCPYGNHSCPGKGWCSLLHPIYTFINYNSIPELTLDAAPSLSSQSSTESIPATRPGIESYESVMSRLEPNEQYVVDMKLRGKTYEEIRKGYKWKHFKSASSINAILNELRERHDVISQLLPAKQYKLRSPKYRKKANPVVGIVPDVYGQQNYQGF</sequence>
<dbReference type="Proteomes" id="UP000037904">
    <property type="component" value="Unassembled WGS sequence"/>
</dbReference>
<keyword evidence="2" id="KW-1185">Reference proteome</keyword>
<comment type="caution">
    <text evidence="1">The sequence shown here is derived from an EMBL/GenBank/DDBJ whole genome shotgun (WGS) entry which is preliminary data.</text>
</comment>
<reference evidence="1 2" key="1">
    <citation type="submission" date="2015-04" db="EMBL/GenBank/DDBJ databases">
        <title>The draft genome sequence of Fusarium langsethiae, a T-2/HT-2 mycotoxin producer.</title>
        <authorList>
            <person name="Lysoe E."/>
            <person name="Divon H.H."/>
            <person name="Terzi V."/>
            <person name="Orru L."/>
            <person name="Lamontanara A."/>
            <person name="Kolseth A.-K."/>
            <person name="Frandsen R.J."/>
            <person name="Nielsen K."/>
            <person name="Thrane U."/>
        </authorList>
    </citation>
    <scope>NUCLEOTIDE SEQUENCE [LARGE SCALE GENOMIC DNA]</scope>
    <source>
        <strain evidence="1 2">Fl201059</strain>
    </source>
</reference>
<gene>
    <name evidence="1" type="ORF">FLAG1_07679</name>
</gene>
<proteinExistence type="predicted"/>
<evidence type="ECO:0000313" key="1">
    <source>
        <dbReference type="EMBL" id="KPA39459.1"/>
    </source>
</evidence>
<accession>A0A0M9ETB0</accession>
<name>A0A0M9ETB0_FUSLA</name>